<keyword evidence="1" id="KW-0326">Glycosidase</keyword>
<gene>
    <name evidence="1" type="ORF">FHW16_002915</name>
</gene>
<dbReference type="InterPro" id="IPR002043">
    <property type="entry name" value="UDG_fam1"/>
</dbReference>
<dbReference type="Gene3D" id="3.40.470.10">
    <property type="entry name" value="Uracil-DNA glycosylase-like domain"/>
    <property type="match status" value="1"/>
</dbReference>
<keyword evidence="1" id="KW-0378">Hydrolase</keyword>
<dbReference type="AlphaFoldDB" id="A0A839ERY1"/>
<dbReference type="EMBL" id="JACGXN010000003">
    <property type="protein sequence ID" value="MBA8879197.1"/>
    <property type="molecule type" value="Genomic_DNA"/>
</dbReference>
<dbReference type="PANTHER" id="PTHR11264:SF8">
    <property type="entry name" value="URACIL-DNA GLYCOSYLASE-LIKE DOMAIN-CONTAINING PROTEIN"/>
    <property type="match status" value="1"/>
</dbReference>
<dbReference type="SUPFAM" id="SSF52141">
    <property type="entry name" value="Uracil-DNA glycosylase-like"/>
    <property type="match status" value="1"/>
</dbReference>
<dbReference type="InterPro" id="IPR036895">
    <property type="entry name" value="Uracil-DNA_glycosylase-like_sf"/>
</dbReference>
<evidence type="ECO:0000313" key="1">
    <source>
        <dbReference type="EMBL" id="MBA8879197.1"/>
    </source>
</evidence>
<sequence length="283" mass="31207">MPILLKAAMEEFLSDWSADLNAPWRSLIGCAVPDIDGIASELELEVWEPIFPVRRGKHFPGMPAGAHCLRAFDGIAPEEVTCVILGQDPYPEPAFATGRAFEAGNLAGWHELDKMFSKSIRAYMQMIVAARTGDLSYARSFDDWPKTLAAMQSGTVDIQHPSDIADYWVSKGVLLLNASLTLTRFRVDMDEHQTKGHLRLWRPLIVETLHALALRGKPLVFIGFGGAAADTLAEVGVDESASGHLRCVLRDHPARAEAVLSKPNPFILCNDYLEEMGSRPIAW</sequence>
<proteinExistence type="predicted"/>
<keyword evidence="2" id="KW-1185">Reference proteome</keyword>
<reference evidence="1 2" key="1">
    <citation type="submission" date="2020-07" db="EMBL/GenBank/DDBJ databases">
        <title>Genomic Encyclopedia of Type Strains, Phase IV (KMG-V): Genome sequencing to study the core and pangenomes of soil and plant-associated prokaryotes.</title>
        <authorList>
            <person name="Whitman W."/>
        </authorList>
    </citation>
    <scope>NUCLEOTIDE SEQUENCE [LARGE SCALE GENOMIC DNA]</scope>
    <source>
        <strain evidence="1 2">AN3</strain>
    </source>
</reference>
<comment type="caution">
    <text evidence="1">The sequence shown here is derived from an EMBL/GenBank/DDBJ whole genome shotgun (WGS) entry which is preliminary data.</text>
</comment>
<dbReference type="EC" id="3.2.2.27" evidence="1"/>
<protein>
    <submittedName>
        <fullName evidence="1">Uracil-DNA glycosylase</fullName>
        <ecNumber evidence="1">3.2.2.27</ecNumber>
    </submittedName>
</protein>
<dbReference type="Proteomes" id="UP000549052">
    <property type="component" value="Unassembled WGS sequence"/>
</dbReference>
<evidence type="ECO:0000313" key="2">
    <source>
        <dbReference type="Proteomes" id="UP000549052"/>
    </source>
</evidence>
<dbReference type="GO" id="GO:0004844">
    <property type="term" value="F:uracil DNA N-glycosylase activity"/>
    <property type="evidence" value="ECO:0007669"/>
    <property type="project" value="UniProtKB-EC"/>
</dbReference>
<accession>A0A839ERY1</accession>
<dbReference type="PANTHER" id="PTHR11264">
    <property type="entry name" value="URACIL-DNA GLYCOSYLASE"/>
    <property type="match status" value="1"/>
</dbReference>
<organism evidence="1 2">
    <name type="scientific">Phyllobacterium myrsinacearum</name>
    <dbReference type="NCBI Taxonomy" id="28101"/>
    <lineage>
        <taxon>Bacteria</taxon>
        <taxon>Pseudomonadati</taxon>
        <taxon>Pseudomonadota</taxon>
        <taxon>Alphaproteobacteria</taxon>
        <taxon>Hyphomicrobiales</taxon>
        <taxon>Phyllobacteriaceae</taxon>
        <taxon>Phyllobacterium</taxon>
    </lineage>
</organism>
<name>A0A839ERY1_9HYPH</name>
<dbReference type="GO" id="GO:0097510">
    <property type="term" value="P:base-excision repair, AP site formation via deaminated base removal"/>
    <property type="evidence" value="ECO:0007669"/>
    <property type="project" value="TreeGrafter"/>
</dbReference>
<dbReference type="RefSeq" id="WP_246711761.1">
    <property type="nucleotide sequence ID" value="NZ_JACGXN010000003.1"/>
</dbReference>